<reference evidence="2 3" key="1">
    <citation type="submission" date="2012-06" db="EMBL/GenBank/DDBJ databases">
        <title>Finished chromosome of genome of Microcoleus sp. PCC 7113.</title>
        <authorList>
            <consortium name="US DOE Joint Genome Institute"/>
            <person name="Gugger M."/>
            <person name="Coursin T."/>
            <person name="Rippka R."/>
            <person name="Tandeau De Marsac N."/>
            <person name="Huntemann M."/>
            <person name="Wei C.-L."/>
            <person name="Han J."/>
            <person name="Detter J.C."/>
            <person name="Han C."/>
            <person name="Tapia R."/>
            <person name="Chen A."/>
            <person name="Kyrpides N."/>
            <person name="Mavromatis K."/>
            <person name="Markowitz V."/>
            <person name="Szeto E."/>
            <person name="Ivanova N."/>
            <person name="Pagani I."/>
            <person name="Pati A."/>
            <person name="Goodwin L."/>
            <person name="Nordberg H.P."/>
            <person name="Cantor M.N."/>
            <person name="Hua S.X."/>
            <person name="Woyke T."/>
            <person name="Kerfeld C.A."/>
        </authorList>
    </citation>
    <scope>NUCLEOTIDE SEQUENCE [LARGE SCALE GENOMIC DNA]</scope>
    <source>
        <strain evidence="2 3">PCC 7113</strain>
    </source>
</reference>
<dbReference type="Proteomes" id="UP000010471">
    <property type="component" value="Chromosome"/>
</dbReference>
<organism evidence="2 3">
    <name type="scientific">Allocoleopsis franciscana PCC 7113</name>
    <dbReference type="NCBI Taxonomy" id="1173027"/>
    <lineage>
        <taxon>Bacteria</taxon>
        <taxon>Bacillati</taxon>
        <taxon>Cyanobacteriota</taxon>
        <taxon>Cyanophyceae</taxon>
        <taxon>Coleofasciculales</taxon>
        <taxon>Coleofasciculaceae</taxon>
        <taxon>Allocoleopsis</taxon>
        <taxon>Allocoleopsis franciscana</taxon>
    </lineage>
</organism>
<evidence type="ECO:0000313" key="2">
    <source>
        <dbReference type="EMBL" id="AFZ16082.1"/>
    </source>
</evidence>
<sequence>MITVNSSCRIQYTKIIGQMPEQSYTSAQLPPSAEIQNYSLTATTENWFEYLVRAQPHHTDYSGVVWHGAYLAWMEEARVECLRSIGIDYAELVALGCELPVVELSIRYHRSLRMGMAAAVRTRMADMEGVRINWDYQIQSLDGEELYLTARITLVAVDREKGKILRQLPSAVKDALVKLSV</sequence>
<dbReference type="Pfam" id="PF13279">
    <property type="entry name" value="4HBT_2"/>
    <property type="match status" value="1"/>
</dbReference>
<accession>K9W9D5</accession>
<proteinExistence type="predicted"/>
<dbReference type="InterPro" id="IPR029069">
    <property type="entry name" value="HotDog_dom_sf"/>
</dbReference>
<name>K9W9D5_9CYAN</name>
<dbReference type="STRING" id="1173027.Mic7113_0145"/>
<dbReference type="Gene3D" id="3.10.129.10">
    <property type="entry name" value="Hotdog Thioesterase"/>
    <property type="match status" value="1"/>
</dbReference>
<keyword evidence="1" id="KW-0378">Hydrolase</keyword>
<dbReference type="GO" id="GO:0047617">
    <property type="term" value="F:fatty acyl-CoA hydrolase activity"/>
    <property type="evidence" value="ECO:0007669"/>
    <property type="project" value="TreeGrafter"/>
</dbReference>
<dbReference type="AlphaFoldDB" id="K9W9D5"/>
<evidence type="ECO:0000256" key="1">
    <source>
        <dbReference type="ARBA" id="ARBA00022801"/>
    </source>
</evidence>
<dbReference type="PANTHER" id="PTHR31793">
    <property type="entry name" value="4-HYDROXYBENZOYL-COA THIOESTERASE FAMILY MEMBER"/>
    <property type="match status" value="1"/>
</dbReference>
<dbReference type="SUPFAM" id="SSF54637">
    <property type="entry name" value="Thioesterase/thiol ester dehydrase-isomerase"/>
    <property type="match status" value="1"/>
</dbReference>
<protein>
    <submittedName>
        <fullName evidence="2">Putative thioesterase</fullName>
    </submittedName>
</protein>
<dbReference type="EMBL" id="CP003630">
    <property type="protein sequence ID" value="AFZ16082.1"/>
    <property type="molecule type" value="Genomic_DNA"/>
</dbReference>
<dbReference type="CDD" id="cd00586">
    <property type="entry name" value="4HBT"/>
    <property type="match status" value="1"/>
</dbReference>
<evidence type="ECO:0000313" key="3">
    <source>
        <dbReference type="Proteomes" id="UP000010471"/>
    </source>
</evidence>
<dbReference type="KEGG" id="mic:Mic7113_0145"/>
<dbReference type="InterPro" id="IPR050563">
    <property type="entry name" value="4-hydroxybenzoyl-CoA_TE"/>
</dbReference>
<keyword evidence="3" id="KW-1185">Reference proteome</keyword>
<dbReference type="eggNOG" id="COG0824">
    <property type="taxonomic scope" value="Bacteria"/>
</dbReference>
<dbReference type="HOGENOM" id="CLU_101141_3_1_3"/>
<dbReference type="PATRIC" id="fig|1173027.3.peg.158"/>
<gene>
    <name evidence="2" type="ORF">Mic7113_0145</name>
</gene>
<dbReference type="PANTHER" id="PTHR31793:SF37">
    <property type="entry name" value="ACYL-COA THIOESTER HYDROLASE YBGC"/>
    <property type="match status" value="1"/>
</dbReference>